<evidence type="ECO:0000313" key="2">
    <source>
        <dbReference type="Proteomes" id="UP000443000"/>
    </source>
</evidence>
<reference evidence="1 2" key="1">
    <citation type="submission" date="2019-10" db="EMBL/GenBank/DDBJ databases">
        <title>Evaluation of single-gene subtyping targets for Pseudomonas.</title>
        <authorList>
            <person name="Reichler S.J."/>
            <person name="Orsi R.H."/>
            <person name="Wiedmann M."/>
            <person name="Martin N.H."/>
            <person name="Murphy S.I."/>
        </authorList>
    </citation>
    <scope>NUCLEOTIDE SEQUENCE [LARGE SCALE GENOMIC DNA]</scope>
    <source>
        <strain evidence="1 2">FSL R10-1594</strain>
    </source>
</reference>
<dbReference type="EMBL" id="WIVT01000053">
    <property type="protein sequence ID" value="MQU19291.1"/>
    <property type="molecule type" value="Genomic_DNA"/>
</dbReference>
<dbReference type="OrthoDB" id="9806524at2"/>
<dbReference type="Pfam" id="PF07277">
    <property type="entry name" value="SapC"/>
    <property type="match status" value="1"/>
</dbReference>
<proteinExistence type="predicted"/>
<name>A0A7X1XTP3_9PSED</name>
<dbReference type="AlphaFoldDB" id="A0A7X1XTP3"/>
<gene>
    <name evidence="1" type="ORF">GHN41_23035</name>
</gene>
<dbReference type="Proteomes" id="UP000443000">
    <property type="component" value="Unassembled WGS sequence"/>
</dbReference>
<evidence type="ECO:0000313" key="1">
    <source>
        <dbReference type="EMBL" id="MQU19291.1"/>
    </source>
</evidence>
<accession>A0A7X1XTP3</accession>
<protein>
    <submittedName>
        <fullName evidence="1">Peptidase</fullName>
    </submittedName>
</protein>
<organism evidence="1 2">
    <name type="scientific">Pseudomonas helleri</name>
    <dbReference type="NCBI Taxonomy" id="1608996"/>
    <lineage>
        <taxon>Bacteria</taxon>
        <taxon>Pseudomonadati</taxon>
        <taxon>Pseudomonadota</taxon>
        <taxon>Gammaproteobacteria</taxon>
        <taxon>Pseudomonadales</taxon>
        <taxon>Pseudomonadaceae</taxon>
        <taxon>Pseudomonas</taxon>
    </lineage>
</organism>
<dbReference type="InterPro" id="IPR010836">
    <property type="entry name" value="SapC"/>
</dbReference>
<sequence length="273" mass="30014">MRTLNREVPMADYHVITRERHGHQYWLKQSGHRFAASDALCPLVAQELPKAMLSLPIGFIVEGDCFVPVAVQGLTPGQNLWVAADGRWLASYIPAPYRCYPFRMAPTEQGEQVLCIDEASGLLSESAGEPFFNDDGTPGKAVLEILEFFNQIEANRQLTRSMCAVLQQHGLIQPWPITVQGEHGEQKVEGLFRIDEAALNALSAEALSEVRNAGGLTMAYCQLLSMQHLSTLGTLAQAHAEAEKARLAQESMAQKGELHLGFMNDSGTFSFGQ</sequence>
<comment type="caution">
    <text evidence="1">The sequence shown here is derived from an EMBL/GenBank/DDBJ whole genome shotgun (WGS) entry which is preliminary data.</text>
</comment>